<evidence type="ECO:0000256" key="1">
    <source>
        <dbReference type="SAM" id="SignalP"/>
    </source>
</evidence>
<dbReference type="CDD" id="cd01300">
    <property type="entry name" value="YtcJ_like"/>
    <property type="match status" value="1"/>
</dbReference>
<evidence type="ECO:0000313" key="4">
    <source>
        <dbReference type="Proteomes" id="UP001596091"/>
    </source>
</evidence>
<keyword evidence="4" id="KW-1185">Reference proteome</keyword>
<protein>
    <submittedName>
        <fullName evidence="3">Amidohydrolase</fullName>
        <ecNumber evidence="3">3.5.-.-</ecNumber>
    </submittedName>
</protein>
<dbReference type="GO" id="GO:0016787">
    <property type="term" value="F:hydrolase activity"/>
    <property type="evidence" value="ECO:0007669"/>
    <property type="project" value="UniProtKB-KW"/>
</dbReference>
<proteinExistence type="predicted"/>
<dbReference type="Gene3D" id="3.20.20.140">
    <property type="entry name" value="Metal-dependent hydrolases"/>
    <property type="match status" value="1"/>
</dbReference>
<feature type="domain" description="Amidohydrolase 3" evidence="2">
    <location>
        <begin position="87"/>
        <end position="579"/>
    </location>
</feature>
<organism evidence="3 4">
    <name type="scientific">Acidicapsa dinghuensis</name>
    <dbReference type="NCBI Taxonomy" id="2218256"/>
    <lineage>
        <taxon>Bacteria</taxon>
        <taxon>Pseudomonadati</taxon>
        <taxon>Acidobacteriota</taxon>
        <taxon>Terriglobia</taxon>
        <taxon>Terriglobales</taxon>
        <taxon>Acidobacteriaceae</taxon>
        <taxon>Acidicapsa</taxon>
    </lineage>
</organism>
<keyword evidence="1" id="KW-0732">Signal</keyword>
<dbReference type="EMBL" id="JBHSPH010000003">
    <property type="protein sequence ID" value="MFC5863166.1"/>
    <property type="molecule type" value="Genomic_DNA"/>
</dbReference>
<dbReference type="InterPro" id="IPR013108">
    <property type="entry name" value="Amidohydro_3"/>
</dbReference>
<name>A0ABW1EFX4_9BACT</name>
<dbReference type="Proteomes" id="UP001596091">
    <property type="component" value="Unassembled WGS sequence"/>
</dbReference>
<dbReference type="SUPFAM" id="SSF51556">
    <property type="entry name" value="Metallo-dependent hydrolases"/>
    <property type="match status" value="1"/>
</dbReference>
<dbReference type="RefSeq" id="WP_263339666.1">
    <property type="nucleotide sequence ID" value="NZ_JAGSYH010000005.1"/>
</dbReference>
<feature type="signal peptide" evidence="1">
    <location>
        <begin position="1"/>
        <end position="24"/>
    </location>
</feature>
<sequence>MRLQRFYSRSVLAACFLSVPFAVGQTAQPRPFADVILTHGVILTGEGLAEGHPRIVSAIAIANGHILAAGSDSEIEKFATDQTLRRNLHGAFVMPGLNDAHVHLGGAGQTKLNVDLTGSKSLDEMLTRIRDKAQQSPPGHWLTGGGWDHTLWADKTLPSRQELDQVTGDHPALFERIDGHIAVANTAALKAANITGTTKAPLGGAIDIDANGEPTGILRDTAMETAEKVIPPPTHDERRQGLELAIEDAISHGLTSVQDFSEWDDFLVFEELEKEGKLNVRISEWLPFVDPLEMLKAHRAHHDVHDPMLHTGMLKGFMDGSLGSRTAALKEPYADDPSNSGLPRFDQAQLNSMAVERAQAGFQIGFHAIGDKATAMALDAFSQTYDACPDLSPQDKNPYKVPRCWPTVAHDARDRVEHAQVVDPADIQRFAKLGVIASMQPNHLLTDMNWAEDRLGPKRAAYSYAWKAFLDAGVPLAFGTDYPVEPVTPFRGLYAAVTRQNEAGTKTYYPENKLTRTQALYAYTQGSAYAQFDEKIKGKLTPEYLADYIILDRNLLTVTAPEILKTTVLETVVGGRTVYKAAATSSASSGDQK</sequence>
<comment type="caution">
    <text evidence="3">The sequence shown here is derived from an EMBL/GenBank/DDBJ whole genome shotgun (WGS) entry which is preliminary data.</text>
</comment>
<keyword evidence="3" id="KW-0378">Hydrolase</keyword>
<evidence type="ECO:0000259" key="2">
    <source>
        <dbReference type="Pfam" id="PF07969"/>
    </source>
</evidence>
<dbReference type="Gene3D" id="3.10.310.70">
    <property type="match status" value="1"/>
</dbReference>
<gene>
    <name evidence="3" type="ORF">ACFPT7_12745</name>
</gene>
<evidence type="ECO:0000313" key="3">
    <source>
        <dbReference type="EMBL" id="MFC5863166.1"/>
    </source>
</evidence>
<dbReference type="Pfam" id="PF07969">
    <property type="entry name" value="Amidohydro_3"/>
    <property type="match status" value="1"/>
</dbReference>
<dbReference type="PANTHER" id="PTHR22642">
    <property type="entry name" value="IMIDAZOLONEPROPIONASE"/>
    <property type="match status" value="1"/>
</dbReference>
<feature type="chain" id="PRO_5045417903" evidence="1">
    <location>
        <begin position="25"/>
        <end position="593"/>
    </location>
</feature>
<dbReference type="InterPro" id="IPR032466">
    <property type="entry name" value="Metal_Hydrolase"/>
</dbReference>
<dbReference type="InterPro" id="IPR033932">
    <property type="entry name" value="YtcJ-like"/>
</dbReference>
<dbReference type="EC" id="3.5.-.-" evidence="3"/>
<dbReference type="PANTHER" id="PTHR22642:SF2">
    <property type="entry name" value="PROTEIN LONG AFTER FAR-RED 3"/>
    <property type="match status" value="1"/>
</dbReference>
<reference evidence="4" key="1">
    <citation type="journal article" date="2019" name="Int. J. Syst. Evol. Microbiol.">
        <title>The Global Catalogue of Microorganisms (GCM) 10K type strain sequencing project: providing services to taxonomists for standard genome sequencing and annotation.</title>
        <authorList>
            <consortium name="The Broad Institute Genomics Platform"/>
            <consortium name="The Broad Institute Genome Sequencing Center for Infectious Disease"/>
            <person name="Wu L."/>
            <person name="Ma J."/>
        </authorList>
    </citation>
    <scope>NUCLEOTIDE SEQUENCE [LARGE SCALE GENOMIC DNA]</scope>
    <source>
        <strain evidence="4">JCM 4087</strain>
    </source>
</reference>
<dbReference type="Gene3D" id="2.30.40.10">
    <property type="entry name" value="Urease, subunit C, domain 1"/>
    <property type="match status" value="1"/>
</dbReference>
<accession>A0ABW1EFX4</accession>
<dbReference type="SUPFAM" id="SSF51338">
    <property type="entry name" value="Composite domain of metallo-dependent hydrolases"/>
    <property type="match status" value="1"/>
</dbReference>
<dbReference type="InterPro" id="IPR011059">
    <property type="entry name" value="Metal-dep_hydrolase_composite"/>
</dbReference>